<dbReference type="KEGG" id="sfh:SFHH103_02163"/>
<feature type="compositionally biased region" description="Pro residues" evidence="1">
    <location>
        <begin position="116"/>
        <end position="143"/>
    </location>
</feature>
<gene>
    <name evidence="2" type="ordered locus">SFHH103_02163</name>
</gene>
<name>G9A8S8_SINF1</name>
<dbReference type="Proteomes" id="UP000007735">
    <property type="component" value="Chromosome"/>
</dbReference>
<dbReference type="EMBL" id="HE616890">
    <property type="protein sequence ID" value="CCE96658.1"/>
    <property type="molecule type" value="Genomic_DNA"/>
</dbReference>
<evidence type="ECO:0000256" key="1">
    <source>
        <dbReference type="SAM" id="MobiDB-lite"/>
    </source>
</evidence>
<feature type="compositionally biased region" description="Low complexity" evidence="1">
    <location>
        <begin position="178"/>
        <end position="187"/>
    </location>
</feature>
<dbReference type="PATRIC" id="fig|380.5.peg.2296"/>
<evidence type="ECO:0008006" key="4">
    <source>
        <dbReference type="Google" id="ProtNLM"/>
    </source>
</evidence>
<feature type="compositionally biased region" description="Low complexity" evidence="1">
    <location>
        <begin position="144"/>
        <end position="154"/>
    </location>
</feature>
<sequence>MRKQIMPIASLGLAAAIAGCNTTDALIPQVDVGGGTFRSPPVTQSDLEAMSAQTAVMPVESVPASRTAAFSAQPNVSGPPMQYGAGHTDYTDPAGTLEGQANRLAEGVAPVQTMQPQPPQAENPPPQAENPPPQTENPPPQVESPPAQAESAALQEEESAEQPVQSDAASAPAETKQATAAPAPSATGAGGIRFLPIIGAPVQAVTPLSKQLGASARAQGLTIRSSTDTTSDHILKGYFSALKDGGKTTVVYVWDILDGSGNRLHRIQGQDTVEASAAEPWSAIPPQTMQAIAEKTIDAYLEWRRSQRG</sequence>
<dbReference type="PROSITE" id="PS51257">
    <property type="entry name" value="PROKAR_LIPOPROTEIN"/>
    <property type="match status" value="1"/>
</dbReference>
<organism evidence="2 3">
    <name type="scientific">Sinorhizobium fredii (strain HH103)</name>
    <dbReference type="NCBI Taxonomy" id="1117943"/>
    <lineage>
        <taxon>Bacteria</taxon>
        <taxon>Pseudomonadati</taxon>
        <taxon>Pseudomonadota</taxon>
        <taxon>Alphaproteobacteria</taxon>
        <taxon>Hyphomicrobiales</taxon>
        <taxon>Rhizobiaceae</taxon>
        <taxon>Sinorhizobium/Ensifer group</taxon>
        <taxon>Sinorhizobium</taxon>
    </lineage>
</organism>
<dbReference type="eggNOG" id="ENOG50330NT">
    <property type="taxonomic scope" value="Bacteria"/>
</dbReference>
<proteinExistence type="predicted"/>
<dbReference type="HOGENOM" id="CLU_094105_0_0_5"/>
<accession>G9A8S8</accession>
<evidence type="ECO:0000313" key="3">
    <source>
        <dbReference type="Proteomes" id="UP000007735"/>
    </source>
</evidence>
<dbReference type="AlphaFoldDB" id="G9A8S8"/>
<feature type="region of interest" description="Disordered" evidence="1">
    <location>
        <begin position="112"/>
        <end position="187"/>
    </location>
</feature>
<evidence type="ECO:0000313" key="2">
    <source>
        <dbReference type="EMBL" id="CCE96658.1"/>
    </source>
</evidence>
<protein>
    <recommendedName>
        <fullName evidence="4">Lipoprotein</fullName>
    </recommendedName>
</protein>
<reference evidence="2 3" key="1">
    <citation type="journal article" date="2012" name="J. Bacteriol.">
        <title>Genome sequence of the soybean symbiont Sinorhizobium fredii HH103.</title>
        <authorList>
            <person name="Weidner S."/>
            <person name="Becker A."/>
            <person name="Bonilla I."/>
            <person name="Jaenicke S."/>
            <person name="Lloret J."/>
            <person name="Margaret I."/>
            <person name="Puhler A."/>
            <person name="Ruiz-Sainz J.E."/>
            <person name="Schneiker-Bekel S."/>
            <person name="Szczepanowski R."/>
            <person name="Vinardell J.M."/>
            <person name="Zehner S."/>
            <person name="Gottfert M."/>
        </authorList>
    </citation>
    <scope>NUCLEOTIDE SEQUENCE [LARGE SCALE GENOMIC DNA]</scope>
    <source>
        <strain evidence="2 3">HH103</strain>
    </source>
</reference>
<feature type="region of interest" description="Disordered" evidence="1">
    <location>
        <begin position="70"/>
        <end position="96"/>
    </location>
</feature>
<dbReference type="RefSeq" id="WP_014329104.1">
    <property type="nucleotide sequence ID" value="NC_016812.1"/>
</dbReference>
<dbReference type="STRING" id="1117943.SFHH103_02163"/>